<dbReference type="AlphaFoldDB" id="A0A4S2MRM8"/>
<feature type="chain" id="PRO_5020882831" evidence="1">
    <location>
        <begin position="27"/>
        <end position="234"/>
    </location>
</feature>
<evidence type="ECO:0000313" key="2">
    <source>
        <dbReference type="EMBL" id="TGZ78699.1"/>
    </source>
</evidence>
<accession>A0A4S2MRM8</accession>
<reference evidence="2 3" key="1">
    <citation type="submission" date="2019-04" db="EMBL/GenBank/DDBJ databases">
        <title>Comparative genomics and transcriptomics to analyze fruiting body development in filamentous ascomycetes.</title>
        <authorList>
            <consortium name="DOE Joint Genome Institute"/>
            <person name="Lutkenhaus R."/>
            <person name="Traeger S."/>
            <person name="Breuer J."/>
            <person name="Kuo A."/>
            <person name="Lipzen A."/>
            <person name="Pangilinan J."/>
            <person name="Dilworth D."/>
            <person name="Sandor L."/>
            <person name="Poggeler S."/>
            <person name="Barry K."/>
            <person name="Grigoriev I.V."/>
            <person name="Nowrousian M."/>
        </authorList>
    </citation>
    <scope>NUCLEOTIDE SEQUENCE [LARGE SCALE GENOMIC DNA]</scope>
    <source>
        <strain evidence="2 3">CBS 389.68</strain>
    </source>
</reference>
<gene>
    <name evidence="2" type="ORF">EX30DRAFT_350763</name>
</gene>
<feature type="signal peptide" evidence="1">
    <location>
        <begin position="1"/>
        <end position="26"/>
    </location>
</feature>
<dbReference type="Proteomes" id="UP000298138">
    <property type="component" value="Unassembled WGS sequence"/>
</dbReference>
<dbReference type="InParanoid" id="A0A4S2MRM8"/>
<evidence type="ECO:0000313" key="3">
    <source>
        <dbReference type="Proteomes" id="UP000298138"/>
    </source>
</evidence>
<keyword evidence="3" id="KW-1185">Reference proteome</keyword>
<sequence length="234" mass="25907">MMLGTILPLLLMYIETSFTTITICAADPTRKHPIMLDYYGSPEMTVPVELASHSWEPMAKNVVYNEFVELMNLIRKIEGILQKKYQNAPPQLNAIANGDKTDDEDAATELVVSEMKDSNGYEGAEARIWSILMGRGVTHGRVDWLALFEIQPGIMDHHGPKCLLLRRALAATAAWDLPSVARHQTDRGEPERIGNQQIVSSCWPDLSLSTNPATAYRTDGLVPAFGATISPPRC</sequence>
<name>A0A4S2MRM8_9PEZI</name>
<organism evidence="2 3">
    <name type="scientific">Ascodesmis nigricans</name>
    <dbReference type="NCBI Taxonomy" id="341454"/>
    <lineage>
        <taxon>Eukaryota</taxon>
        <taxon>Fungi</taxon>
        <taxon>Dikarya</taxon>
        <taxon>Ascomycota</taxon>
        <taxon>Pezizomycotina</taxon>
        <taxon>Pezizomycetes</taxon>
        <taxon>Pezizales</taxon>
        <taxon>Ascodesmidaceae</taxon>
        <taxon>Ascodesmis</taxon>
    </lineage>
</organism>
<keyword evidence="1" id="KW-0732">Signal</keyword>
<dbReference type="EMBL" id="ML220138">
    <property type="protein sequence ID" value="TGZ78699.1"/>
    <property type="molecule type" value="Genomic_DNA"/>
</dbReference>
<proteinExistence type="predicted"/>
<evidence type="ECO:0000256" key="1">
    <source>
        <dbReference type="SAM" id="SignalP"/>
    </source>
</evidence>
<protein>
    <submittedName>
        <fullName evidence="2">Uncharacterized protein</fullName>
    </submittedName>
</protein>